<protein>
    <submittedName>
        <fullName evidence="1">Uncharacterized protein</fullName>
    </submittedName>
</protein>
<evidence type="ECO:0000313" key="2">
    <source>
        <dbReference type="Proteomes" id="UP001162501"/>
    </source>
</evidence>
<reference evidence="1" key="1">
    <citation type="submission" date="2023-05" db="EMBL/GenBank/DDBJ databases">
        <authorList>
            <consortium name="ELIXIR-Norway"/>
        </authorList>
    </citation>
    <scope>NUCLEOTIDE SEQUENCE</scope>
</reference>
<name>A0AC59Y712_RANTA</name>
<sequence length="100" mass="11232">MDWLDLLSVQGTLKSLLQHHSSKASVLLHSAFFIVQLSHPYMTTGKTITLTRWIIVGKVMSLLFNMLSRLVITFLPRSKRLNFMAAITICGDFGAPKNNV</sequence>
<gene>
    <name evidence="1" type="ORF">MRATA1EN22A_LOCUS2574</name>
</gene>
<dbReference type="EMBL" id="OX596094">
    <property type="protein sequence ID" value="CAM9441661.1"/>
    <property type="molecule type" value="Genomic_DNA"/>
</dbReference>
<accession>A0AC59Y712</accession>
<proteinExistence type="predicted"/>
<reference evidence="1" key="2">
    <citation type="submission" date="2025-03" db="EMBL/GenBank/DDBJ databases">
        <authorList>
            <consortium name="ELIXIR-Norway"/>
            <consortium name="Elixir Norway"/>
        </authorList>
    </citation>
    <scope>NUCLEOTIDE SEQUENCE</scope>
</reference>
<dbReference type="Proteomes" id="UP001162501">
    <property type="component" value="Chromosome 10"/>
</dbReference>
<evidence type="ECO:0000313" key="1">
    <source>
        <dbReference type="EMBL" id="CAM9441661.1"/>
    </source>
</evidence>
<organism evidence="1 2">
    <name type="scientific">Rangifer tarandus platyrhynchus</name>
    <name type="common">Svalbard reindeer</name>
    <dbReference type="NCBI Taxonomy" id="3082113"/>
    <lineage>
        <taxon>Eukaryota</taxon>
        <taxon>Metazoa</taxon>
        <taxon>Chordata</taxon>
        <taxon>Craniata</taxon>
        <taxon>Vertebrata</taxon>
        <taxon>Euteleostomi</taxon>
        <taxon>Mammalia</taxon>
        <taxon>Eutheria</taxon>
        <taxon>Laurasiatheria</taxon>
        <taxon>Artiodactyla</taxon>
        <taxon>Ruminantia</taxon>
        <taxon>Pecora</taxon>
        <taxon>Cervidae</taxon>
        <taxon>Odocoileinae</taxon>
        <taxon>Rangifer</taxon>
    </lineage>
</organism>